<evidence type="ECO:0000256" key="1">
    <source>
        <dbReference type="ARBA" id="ARBA00004651"/>
    </source>
</evidence>
<feature type="transmembrane region" description="Helical" evidence="6">
    <location>
        <begin position="140"/>
        <end position="159"/>
    </location>
</feature>
<name>A0A318PY48_9PROT</name>
<feature type="transmembrane region" description="Helical" evidence="6">
    <location>
        <begin position="48"/>
        <end position="74"/>
    </location>
</feature>
<dbReference type="EMBL" id="NKUF01000012">
    <property type="protein sequence ID" value="PYD63402.1"/>
    <property type="molecule type" value="Genomic_DNA"/>
</dbReference>
<evidence type="ECO:0000256" key="5">
    <source>
        <dbReference type="ARBA" id="ARBA00023136"/>
    </source>
</evidence>
<evidence type="ECO:0000256" key="6">
    <source>
        <dbReference type="SAM" id="Phobius"/>
    </source>
</evidence>
<feature type="transmembrane region" description="Helical" evidence="6">
    <location>
        <begin position="104"/>
        <end position="128"/>
    </location>
</feature>
<comment type="subcellular location">
    <subcellularLocation>
        <location evidence="1">Cell membrane</location>
        <topology evidence="1">Multi-pass membrane protein</topology>
    </subcellularLocation>
</comment>
<dbReference type="Proteomes" id="UP000248301">
    <property type="component" value="Unassembled WGS sequence"/>
</dbReference>
<comment type="caution">
    <text evidence="8">The sequence shown here is derived from an EMBL/GenBank/DDBJ whole genome shotgun (WGS) entry which is preliminary data.</text>
</comment>
<dbReference type="AlphaFoldDB" id="A0A318PY48"/>
<gene>
    <name evidence="8" type="ORF">CFR72_07395</name>
</gene>
<feature type="transmembrane region" description="Helical" evidence="6">
    <location>
        <begin position="7"/>
        <end position="28"/>
    </location>
</feature>
<feature type="domain" description="Sulfatase N-terminal" evidence="7">
    <location>
        <begin position="212"/>
        <end position="454"/>
    </location>
</feature>
<protein>
    <submittedName>
        <fullName evidence="8">Capsular biosynthesis protein</fullName>
    </submittedName>
</protein>
<dbReference type="SUPFAM" id="SSF53649">
    <property type="entry name" value="Alkaline phosphatase-like"/>
    <property type="match status" value="1"/>
</dbReference>
<keyword evidence="5 6" id="KW-0472">Membrane</keyword>
<dbReference type="InterPro" id="IPR000917">
    <property type="entry name" value="Sulfatase_N"/>
</dbReference>
<dbReference type="Gene3D" id="3.40.720.10">
    <property type="entry name" value="Alkaline Phosphatase, subunit A"/>
    <property type="match status" value="1"/>
</dbReference>
<evidence type="ECO:0000256" key="4">
    <source>
        <dbReference type="ARBA" id="ARBA00022989"/>
    </source>
</evidence>
<dbReference type="InterPro" id="IPR017850">
    <property type="entry name" value="Alkaline_phosphatase_core_sf"/>
</dbReference>
<dbReference type="PANTHER" id="PTHR47371">
    <property type="entry name" value="LIPOTEICHOIC ACID SYNTHASE"/>
    <property type="match status" value="1"/>
</dbReference>
<dbReference type="Pfam" id="PF00884">
    <property type="entry name" value="Sulfatase"/>
    <property type="match status" value="1"/>
</dbReference>
<keyword evidence="4 6" id="KW-1133">Transmembrane helix</keyword>
<dbReference type="PANTHER" id="PTHR47371:SF3">
    <property type="entry name" value="PHOSPHOGLYCEROL TRANSFERASE I"/>
    <property type="match status" value="1"/>
</dbReference>
<dbReference type="InterPro" id="IPR050448">
    <property type="entry name" value="OpgB/LTA_synthase_biosynth"/>
</dbReference>
<accession>A0A318PY48</accession>
<reference evidence="8 9" key="1">
    <citation type="submission" date="2017-07" db="EMBL/GenBank/DDBJ databases">
        <title>A draft genome sequence of Gluconacetobacter entanii LTH 4560.</title>
        <authorList>
            <person name="Skraban J."/>
            <person name="Cleenwerck I."/>
            <person name="Vandamme P."/>
            <person name="Trcek J."/>
        </authorList>
    </citation>
    <scope>NUCLEOTIDE SEQUENCE [LARGE SCALE GENOMIC DNA]</scope>
    <source>
        <strain evidence="8 9">LTH 4560</strain>
    </source>
</reference>
<sequence>MQLWPPFISLIVTAISVCLMGNMVRPSISGFPSLRRCVLDGLLSGVQFGGWLALSGAPVLAACLTMALSACLIIGSNIKLSILGEPMLFCDVVAARSFLQNPKFYLFSIPVPGRIALVGGMIALPLLLAVCFSLNPLPHLAGFACLIACVIALRAIPAARWAPVPDMPRDIDRLGLPGSLFLYWRRWRDELASLPETVTVPPVMGHPARDIVIVVQCESFAVPADLFAGRSAPIPLPDLPGLKRAQAMASDWGTLNVSGFGAYTMRTEYGVLFGQEEDALGFRAYDPFLSANRDVALSLPAIMGQAGYECVFAHPHDLQFYGRSRLMPACGFTRIIGEDAFTHTPRPDMPYIEDTALARQIGQLVSKSTKPTFIYAVTMENHGPWPAPSPDGPKTALAHYLRHLRNSDRMLGDLMDTLAASGRSGLLVFFGDHRPSIPGMVTPNDARGTPYVVIPFDAQGRDRQPRSQAEALTPAQLHHLILRDSVSQAGTCIP</sequence>
<organism evidence="8 9">
    <name type="scientific">Gluconacetobacter entanii</name>
    <dbReference type="NCBI Taxonomy" id="108528"/>
    <lineage>
        <taxon>Bacteria</taxon>
        <taxon>Pseudomonadati</taxon>
        <taxon>Pseudomonadota</taxon>
        <taxon>Alphaproteobacteria</taxon>
        <taxon>Acetobacterales</taxon>
        <taxon>Acetobacteraceae</taxon>
        <taxon>Gluconacetobacter</taxon>
    </lineage>
</organism>
<keyword evidence="3 6" id="KW-0812">Transmembrane</keyword>
<evidence type="ECO:0000313" key="9">
    <source>
        <dbReference type="Proteomes" id="UP000248301"/>
    </source>
</evidence>
<evidence type="ECO:0000313" key="8">
    <source>
        <dbReference type="EMBL" id="PYD63402.1"/>
    </source>
</evidence>
<evidence type="ECO:0000256" key="2">
    <source>
        <dbReference type="ARBA" id="ARBA00022475"/>
    </source>
</evidence>
<proteinExistence type="predicted"/>
<dbReference type="OrthoDB" id="5363296at2"/>
<evidence type="ECO:0000256" key="3">
    <source>
        <dbReference type="ARBA" id="ARBA00022692"/>
    </source>
</evidence>
<dbReference type="GO" id="GO:0005886">
    <property type="term" value="C:plasma membrane"/>
    <property type="evidence" value="ECO:0007669"/>
    <property type="project" value="UniProtKB-SubCell"/>
</dbReference>
<evidence type="ECO:0000259" key="7">
    <source>
        <dbReference type="Pfam" id="PF00884"/>
    </source>
</evidence>
<keyword evidence="2" id="KW-1003">Cell membrane</keyword>
<dbReference type="CDD" id="cd16015">
    <property type="entry name" value="LTA_synthase"/>
    <property type="match status" value="1"/>
</dbReference>